<comment type="cofactor">
    <cofactor evidence="1">
        <name>Zn(2+)</name>
        <dbReference type="ChEBI" id="CHEBI:29105"/>
    </cofactor>
</comment>
<comment type="caution">
    <text evidence="8">The sequence shown here is derived from an EMBL/GenBank/DDBJ whole genome shotgun (WGS) entry which is preliminary data.</text>
</comment>
<feature type="non-terminal residue" evidence="8">
    <location>
        <position position="108"/>
    </location>
</feature>
<keyword evidence="9" id="KW-1185">Reference proteome</keyword>
<reference evidence="8 9" key="1">
    <citation type="submission" date="2022-12" db="EMBL/GenBank/DDBJ databases">
        <title>Chromosome-level genome of Tegillarca granosa.</title>
        <authorList>
            <person name="Kim J."/>
        </authorList>
    </citation>
    <scope>NUCLEOTIDE SEQUENCE [LARGE SCALE GENOMIC DNA]</scope>
    <source>
        <strain evidence="8">Teg-2019</strain>
        <tissue evidence="8">Adductor muscle</tissue>
    </source>
</reference>
<gene>
    <name evidence="8" type="ORF">KUTeg_008254</name>
</gene>
<comment type="similarity">
    <text evidence="2">Belongs to the endoribonuclease YbeY family.</text>
</comment>
<dbReference type="InterPro" id="IPR023091">
    <property type="entry name" value="MetalPrtase_cat_dom_sf_prd"/>
</dbReference>
<protein>
    <submittedName>
        <fullName evidence="8">Uncharacterized protein</fullName>
    </submittedName>
</protein>
<evidence type="ECO:0000256" key="5">
    <source>
        <dbReference type="ARBA" id="ARBA00022759"/>
    </source>
</evidence>
<evidence type="ECO:0000256" key="4">
    <source>
        <dbReference type="ARBA" id="ARBA00022723"/>
    </source>
</evidence>
<evidence type="ECO:0000256" key="6">
    <source>
        <dbReference type="ARBA" id="ARBA00022801"/>
    </source>
</evidence>
<keyword evidence="7" id="KW-0862">Zinc</keyword>
<keyword evidence="4" id="KW-0479">Metal-binding</keyword>
<keyword evidence="6" id="KW-0378">Hydrolase</keyword>
<dbReference type="NCBIfam" id="TIGR00043">
    <property type="entry name" value="rRNA maturation RNase YbeY"/>
    <property type="match status" value="1"/>
</dbReference>
<proteinExistence type="inferred from homology"/>
<evidence type="ECO:0000256" key="2">
    <source>
        <dbReference type="ARBA" id="ARBA00010875"/>
    </source>
</evidence>
<dbReference type="EMBL" id="JARBDR010000342">
    <property type="protein sequence ID" value="KAJ8313693.1"/>
    <property type="molecule type" value="Genomic_DNA"/>
</dbReference>
<name>A0ABQ9FDG9_TEGGR</name>
<dbReference type="Proteomes" id="UP001217089">
    <property type="component" value="Unassembled WGS sequence"/>
</dbReference>
<dbReference type="SUPFAM" id="SSF55486">
    <property type="entry name" value="Metalloproteases ('zincins'), catalytic domain"/>
    <property type="match status" value="1"/>
</dbReference>
<dbReference type="Gene3D" id="3.40.390.30">
    <property type="entry name" value="Metalloproteases ('zincins'), catalytic domain"/>
    <property type="match status" value="1"/>
</dbReference>
<evidence type="ECO:0000313" key="9">
    <source>
        <dbReference type="Proteomes" id="UP001217089"/>
    </source>
</evidence>
<evidence type="ECO:0000256" key="1">
    <source>
        <dbReference type="ARBA" id="ARBA00001947"/>
    </source>
</evidence>
<sequence>MGRFNGITQFVNNFQSVIKVNIRLLNRHLRILRRLLNVTDYEVSVSCYDNDTMQRYNFQYRNVDEPTDVLAFPLLDISEPGKLPIIKRLDDRLLGDILLGIPYIQTEC</sequence>
<keyword evidence="3" id="KW-0540">Nuclease</keyword>
<keyword evidence="5" id="KW-0255">Endonuclease</keyword>
<organism evidence="8 9">
    <name type="scientific">Tegillarca granosa</name>
    <name type="common">Malaysian cockle</name>
    <name type="synonym">Anadara granosa</name>
    <dbReference type="NCBI Taxonomy" id="220873"/>
    <lineage>
        <taxon>Eukaryota</taxon>
        <taxon>Metazoa</taxon>
        <taxon>Spiralia</taxon>
        <taxon>Lophotrochozoa</taxon>
        <taxon>Mollusca</taxon>
        <taxon>Bivalvia</taxon>
        <taxon>Autobranchia</taxon>
        <taxon>Pteriomorphia</taxon>
        <taxon>Arcoida</taxon>
        <taxon>Arcoidea</taxon>
        <taxon>Arcidae</taxon>
        <taxon>Tegillarca</taxon>
    </lineage>
</organism>
<evidence type="ECO:0000256" key="3">
    <source>
        <dbReference type="ARBA" id="ARBA00022722"/>
    </source>
</evidence>
<evidence type="ECO:0000256" key="7">
    <source>
        <dbReference type="ARBA" id="ARBA00022833"/>
    </source>
</evidence>
<dbReference type="InterPro" id="IPR002036">
    <property type="entry name" value="YbeY"/>
</dbReference>
<evidence type="ECO:0000313" key="8">
    <source>
        <dbReference type="EMBL" id="KAJ8313693.1"/>
    </source>
</evidence>
<dbReference type="Pfam" id="PF02130">
    <property type="entry name" value="YbeY"/>
    <property type="match status" value="1"/>
</dbReference>
<accession>A0ABQ9FDG9</accession>